<dbReference type="InterPro" id="IPR036691">
    <property type="entry name" value="Endo/exonu/phosph_ase_sf"/>
</dbReference>
<dbReference type="SUPFAM" id="SSF56219">
    <property type="entry name" value="DNase I-like"/>
    <property type="match status" value="1"/>
</dbReference>
<dbReference type="Gene3D" id="3.60.10.10">
    <property type="entry name" value="Endonuclease/exonuclease/phosphatase"/>
    <property type="match status" value="1"/>
</dbReference>
<sequence>MRKIRLSVLSLLCCSLFEVLYAQEQRDFQLVTIAFYNLENLFDTENDLITFDDDRTPDGKDHWTPEIYADKLAKMAEVLRQIGPDETTDPPALIGVAEIENRKVLEALVTQNILKAFDYGIVHYDSPDRRGVDVALLYRKSLFKPVSSKAFELPLYDPEENNKRIYTRDQLLVSGDLAGERVHILVNHWPSRSGGEERTRPRREAAAALNRKIIDSILSVEPYAKLVGIGDLNDDPKDASLKKVLKTKGKIKQTGLLDLYNPMEELAKQGLGSLAYRDSWNLFDQIIISAAWLEQDYSGFSFYKAGIFNRKFLQTPSGPFKGYPFRSFANGSYTGGYSDHFPVYACFVREVRK</sequence>
<keyword evidence="4" id="KW-1185">Reference proteome</keyword>
<feature type="domain" description="Endonuclease/exonuclease/phosphatase" evidence="2">
    <location>
        <begin position="32"/>
        <end position="345"/>
    </location>
</feature>
<feature type="signal peptide" evidence="1">
    <location>
        <begin position="1"/>
        <end position="22"/>
    </location>
</feature>
<dbReference type="Proteomes" id="UP001197770">
    <property type="component" value="Unassembled WGS sequence"/>
</dbReference>
<dbReference type="GO" id="GO:0004519">
    <property type="term" value="F:endonuclease activity"/>
    <property type="evidence" value="ECO:0007669"/>
    <property type="project" value="UniProtKB-KW"/>
</dbReference>
<keyword evidence="1" id="KW-0732">Signal</keyword>
<comment type="caution">
    <text evidence="3">The sequence shown here is derived from an EMBL/GenBank/DDBJ whole genome shotgun (WGS) entry which is preliminary data.</text>
</comment>
<reference evidence="3 4" key="1">
    <citation type="submission" date="2021-11" db="EMBL/GenBank/DDBJ databases">
        <title>Seasonal and diel survey of microbial diversity of the Tyrrhenian coast.</title>
        <authorList>
            <person name="Gattoni G."/>
            <person name="Corral P."/>
        </authorList>
    </citation>
    <scope>NUCLEOTIDE SEQUENCE [LARGE SCALE GENOMIC DNA]</scope>
    <source>
        <strain evidence="3 4">Mr9</strain>
    </source>
</reference>
<dbReference type="PANTHER" id="PTHR42834">
    <property type="entry name" value="ENDONUCLEASE/EXONUCLEASE/PHOSPHATASE FAMILY PROTEIN (AFU_ORTHOLOGUE AFUA_3G09210)"/>
    <property type="match status" value="1"/>
</dbReference>
<keyword evidence="3" id="KW-0378">Hydrolase</keyword>
<gene>
    <name evidence="3" type="ORF">LLW17_02130</name>
</gene>
<keyword evidence="3" id="KW-0540">Nuclease</keyword>
<organism evidence="3 4">
    <name type="scientific">Leeuwenhoekiella parthenopeia</name>
    <dbReference type="NCBI Taxonomy" id="2890320"/>
    <lineage>
        <taxon>Bacteria</taxon>
        <taxon>Pseudomonadati</taxon>
        <taxon>Bacteroidota</taxon>
        <taxon>Flavobacteriia</taxon>
        <taxon>Flavobacteriales</taxon>
        <taxon>Flavobacteriaceae</taxon>
        <taxon>Leeuwenhoekiella</taxon>
    </lineage>
</organism>
<accession>A0ABS8GNC7</accession>
<evidence type="ECO:0000259" key="2">
    <source>
        <dbReference type="Pfam" id="PF19580"/>
    </source>
</evidence>
<name>A0ABS8GNC7_9FLAO</name>
<feature type="chain" id="PRO_5046859577" evidence="1">
    <location>
        <begin position="23"/>
        <end position="353"/>
    </location>
</feature>
<evidence type="ECO:0000313" key="3">
    <source>
        <dbReference type="EMBL" id="MCC4211504.1"/>
    </source>
</evidence>
<dbReference type="Pfam" id="PF19580">
    <property type="entry name" value="Exo_endo_phos_3"/>
    <property type="match status" value="1"/>
</dbReference>
<protein>
    <submittedName>
        <fullName evidence="3">Endonuclease/exonuclease/phosphatase family protein</fullName>
    </submittedName>
</protein>
<dbReference type="InterPro" id="IPR005135">
    <property type="entry name" value="Endo/exonuclease/phosphatase"/>
</dbReference>
<evidence type="ECO:0000256" key="1">
    <source>
        <dbReference type="SAM" id="SignalP"/>
    </source>
</evidence>
<proteinExistence type="predicted"/>
<dbReference type="RefSeq" id="WP_228228618.1">
    <property type="nucleotide sequence ID" value="NZ_JAJGMW010000002.1"/>
</dbReference>
<dbReference type="EMBL" id="JAJGMW010000002">
    <property type="protein sequence ID" value="MCC4211504.1"/>
    <property type="molecule type" value="Genomic_DNA"/>
</dbReference>
<keyword evidence="3" id="KW-0255">Endonuclease</keyword>
<evidence type="ECO:0000313" key="4">
    <source>
        <dbReference type="Proteomes" id="UP001197770"/>
    </source>
</evidence>
<dbReference type="PANTHER" id="PTHR42834:SF1">
    <property type="entry name" value="ENDONUCLEASE_EXONUCLEASE_PHOSPHATASE FAMILY PROTEIN (AFU_ORTHOLOGUE AFUA_3G09210)"/>
    <property type="match status" value="1"/>
</dbReference>